<evidence type="ECO:0000259" key="2">
    <source>
        <dbReference type="Pfam" id="PF01494"/>
    </source>
</evidence>
<dbReference type="Proteomes" id="UP000829817">
    <property type="component" value="Chromosome"/>
</dbReference>
<sequence length="70" mass="7491">MPSIPIHTQIAVIGAGPVGVLAALALQRQGKQVLLIEARPQHADIRDRRTLALSFNSVRAFEQAGVDLPP</sequence>
<keyword evidence="1" id="KW-0472">Membrane</keyword>
<feature type="domain" description="FAD-binding" evidence="2">
    <location>
        <begin position="8"/>
        <end position="67"/>
    </location>
</feature>
<reference evidence="3 4" key="1">
    <citation type="journal article" date="2022" name="Res Sq">
        <title>Evolution of multicellular longitudinally dividing oral cavity symbionts (Neisseriaceae).</title>
        <authorList>
            <person name="Nyongesa S."/>
            <person name="Weber P."/>
            <person name="Bernet E."/>
            <person name="Pullido F."/>
            <person name="Nieckarz M."/>
            <person name="Delaby M."/>
            <person name="Nieves C."/>
            <person name="Viehboeck T."/>
            <person name="Krause N."/>
            <person name="Rivera-Millot A."/>
            <person name="Nakamura A."/>
            <person name="Vischer N."/>
            <person name="VanNieuwenhze M."/>
            <person name="Brun Y."/>
            <person name="Cava F."/>
            <person name="Bulgheresi S."/>
            <person name="Veyrier F."/>
        </authorList>
    </citation>
    <scope>NUCLEOTIDE SEQUENCE [LARGE SCALE GENOMIC DNA]</scope>
    <source>
        <strain evidence="3 4">CCUG 63373m</strain>
    </source>
</reference>
<dbReference type="Gene3D" id="3.50.50.60">
    <property type="entry name" value="FAD/NAD(P)-binding domain"/>
    <property type="match status" value="1"/>
</dbReference>
<dbReference type="InterPro" id="IPR002938">
    <property type="entry name" value="FAD-bd"/>
</dbReference>
<evidence type="ECO:0000313" key="3">
    <source>
        <dbReference type="EMBL" id="UOO82945.1"/>
    </source>
</evidence>
<dbReference type="RefSeq" id="WP_244787141.1">
    <property type="nucleotide sequence ID" value="NZ_CP091508.1"/>
</dbReference>
<feature type="transmembrane region" description="Helical" evidence="1">
    <location>
        <begin position="6"/>
        <end position="26"/>
    </location>
</feature>
<keyword evidence="1" id="KW-0812">Transmembrane</keyword>
<dbReference type="Pfam" id="PF01494">
    <property type="entry name" value="FAD_binding_3"/>
    <property type="match status" value="1"/>
</dbReference>
<evidence type="ECO:0000313" key="4">
    <source>
        <dbReference type="Proteomes" id="UP000829817"/>
    </source>
</evidence>
<keyword evidence="4" id="KW-1185">Reference proteome</keyword>
<dbReference type="InterPro" id="IPR036188">
    <property type="entry name" value="FAD/NAD-bd_sf"/>
</dbReference>
<keyword evidence="1" id="KW-1133">Transmembrane helix</keyword>
<gene>
    <name evidence="3" type="ORF">LVJ83_05645</name>
</gene>
<dbReference type="EMBL" id="CP091508">
    <property type="protein sequence ID" value="UOO82945.1"/>
    <property type="molecule type" value="Genomic_DNA"/>
</dbReference>
<accession>A0ABY4DV89</accession>
<dbReference type="SUPFAM" id="SSF51905">
    <property type="entry name" value="FAD/NAD(P)-binding domain"/>
    <property type="match status" value="1"/>
</dbReference>
<evidence type="ECO:0000256" key="1">
    <source>
        <dbReference type="SAM" id="Phobius"/>
    </source>
</evidence>
<name>A0ABY4DV89_9NEIS</name>
<proteinExistence type="predicted"/>
<organism evidence="3 4">
    <name type="scientific">Uruburuella testudinis</name>
    <dbReference type="NCBI Taxonomy" id="1282863"/>
    <lineage>
        <taxon>Bacteria</taxon>
        <taxon>Pseudomonadati</taxon>
        <taxon>Pseudomonadota</taxon>
        <taxon>Betaproteobacteria</taxon>
        <taxon>Neisseriales</taxon>
        <taxon>Neisseriaceae</taxon>
        <taxon>Uruburuella</taxon>
    </lineage>
</organism>
<protein>
    <submittedName>
        <fullName evidence="3">FAD-dependent oxidoreductase</fullName>
    </submittedName>
</protein>